<dbReference type="InterPro" id="IPR012337">
    <property type="entry name" value="RNaseH-like_sf"/>
</dbReference>
<accession>A0A7J6ERC2</accession>
<sequence length="164" mass="17773">MNPATPGAHHSLLAAAPHGELPNFNLKLTVDAAQDINSNMTGFGLALFNSEGNMLLSVSKPWTGTHSALQMEAHALTYALSWCNQRCIQPDLIVSDCKVLVDYISETMLGCLESQSRVSCVTISCIPTKLVAINKTLAEETYETLKCSSKLGKYPSFNHRASSK</sequence>
<evidence type="ECO:0000259" key="1">
    <source>
        <dbReference type="Pfam" id="PF13456"/>
    </source>
</evidence>
<dbReference type="Pfam" id="PF13456">
    <property type="entry name" value="RVT_3"/>
    <property type="match status" value="1"/>
</dbReference>
<dbReference type="GO" id="GO:0003676">
    <property type="term" value="F:nucleic acid binding"/>
    <property type="evidence" value="ECO:0007669"/>
    <property type="project" value="InterPro"/>
</dbReference>
<dbReference type="SUPFAM" id="SSF53098">
    <property type="entry name" value="Ribonuclease H-like"/>
    <property type="match status" value="1"/>
</dbReference>
<dbReference type="Proteomes" id="UP000583929">
    <property type="component" value="Unassembled WGS sequence"/>
</dbReference>
<evidence type="ECO:0000313" key="3">
    <source>
        <dbReference type="Proteomes" id="UP000583929"/>
    </source>
</evidence>
<comment type="caution">
    <text evidence="2">The sequence shown here is derived from an EMBL/GenBank/DDBJ whole genome shotgun (WGS) entry which is preliminary data.</text>
</comment>
<evidence type="ECO:0000313" key="2">
    <source>
        <dbReference type="EMBL" id="KAF4360938.1"/>
    </source>
</evidence>
<keyword evidence="3" id="KW-1185">Reference proteome</keyword>
<dbReference type="InterPro" id="IPR036397">
    <property type="entry name" value="RNaseH_sf"/>
</dbReference>
<dbReference type="InterPro" id="IPR002156">
    <property type="entry name" value="RNaseH_domain"/>
</dbReference>
<organism evidence="2 3">
    <name type="scientific">Cannabis sativa</name>
    <name type="common">Hemp</name>
    <name type="synonym">Marijuana</name>
    <dbReference type="NCBI Taxonomy" id="3483"/>
    <lineage>
        <taxon>Eukaryota</taxon>
        <taxon>Viridiplantae</taxon>
        <taxon>Streptophyta</taxon>
        <taxon>Embryophyta</taxon>
        <taxon>Tracheophyta</taxon>
        <taxon>Spermatophyta</taxon>
        <taxon>Magnoliopsida</taxon>
        <taxon>eudicotyledons</taxon>
        <taxon>Gunneridae</taxon>
        <taxon>Pentapetalae</taxon>
        <taxon>rosids</taxon>
        <taxon>fabids</taxon>
        <taxon>Rosales</taxon>
        <taxon>Cannabaceae</taxon>
        <taxon>Cannabis</taxon>
    </lineage>
</organism>
<dbReference type="Gene3D" id="3.30.420.10">
    <property type="entry name" value="Ribonuclease H-like superfamily/Ribonuclease H"/>
    <property type="match status" value="1"/>
</dbReference>
<gene>
    <name evidence="2" type="ORF">G4B88_000569</name>
</gene>
<dbReference type="GO" id="GO:0004523">
    <property type="term" value="F:RNA-DNA hybrid ribonuclease activity"/>
    <property type="evidence" value="ECO:0007669"/>
    <property type="project" value="InterPro"/>
</dbReference>
<reference evidence="2 3" key="1">
    <citation type="journal article" date="2020" name="bioRxiv">
        <title>Sequence and annotation of 42 cannabis genomes reveals extensive copy number variation in cannabinoid synthesis and pathogen resistance genes.</title>
        <authorList>
            <person name="Mckernan K.J."/>
            <person name="Helbert Y."/>
            <person name="Kane L.T."/>
            <person name="Ebling H."/>
            <person name="Zhang L."/>
            <person name="Liu B."/>
            <person name="Eaton Z."/>
            <person name="Mclaughlin S."/>
            <person name="Kingan S."/>
            <person name="Baybayan P."/>
            <person name="Concepcion G."/>
            <person name="Jordan M."/>
            <person name="Riva A."/>
            <person name="Barbazuk W."/>
            <person name="Harkins T."/>
        </authorList>
    </citation>
    <scope>NUCLEOTIDE SEQUENCE [LARGE SCALE GENOMIC DNA]</scope>
    <source>
        <strain evidence="3">cv. Jamaican Lion 4</strain>
        <tissue evidence="2">Leaf</tissue>
    </source>
</reference>
<name>A0A7J6ERC2_CANSA</name>
<proteinExistence type="predicted"/>
<dbReference type="AlphaFoldDB" id="A0A7J6ERC2"/>
<protein>
    <recommendedName>
        <fullName evidence="1">RNase H type-1 domain-containing protein</fullName>
    </recommendedName>
</protein>
<feature type="domain" description="RNase H type-1" evidence="1">
    <location>
        <begin position="30"/>
        <end position="106"/>
    </location>
</feature>
<dbReference type="EMBL" id="JAATIQ010000337">
    <property type="protein sequence ID" value="KAF4360938.1"/>
    <property type="molecule type" value="Genomic_DNA"/>
</dbReference>